<dbReference type="GeneID" id="78900612"/>
<organism evidence="2 3">
    <name type="scientific">Paracoccus yeei</name>
    <dbReference type="NCBI Taxonomy" id="147645"/>
    <lineage>
        <taxon>Bacteria</taxon>
        <taxon>Pseudomonadati</taxon>
        <taxon>Pseudomonadota</taxon>
        <taxon>Alphaproteobacteria</taxon>
        <taxon>Rhodobacterales</taxon>
        <taxon>Paracoccaceae</taxon>
        <taxon>Paracoccus</taxon>
    </lineage>
</organism>
<gene>
    <name evidence="2" type="ORF">PYTT13_18715</name>
</gene>
<dbReference type="InterPro" id="IPR007210">
    <property type="entry name" value="ABC_Gly_betaine_transp_sub-bd"/>
</dbReference>
<dbReference type="Proteomes" id="UP000229314">
    <property type="component" value="Plasmid pTT13-1"/>
</dbReference>
<name>A0A2D2C5W2_9RHOB</name>
<dbReference type="GO" id="GO:0022857">
    <property type="term" value="F:transmembrane transporter activity"/>
    <property type="evidence" value="ECO:0007669"/>
    <property type="project" value="InterPro"/>
</dbReference>
<accession>A0A2D2C5W2</accession>
<evidence type="ECO:0000313" key="3">
    <source>
        <dbReference type="Proteomes" id="UP000229314"/>
    </source>
</evidence>
<proteinExistence type="predicted"/>
<geneLocation type="plasmid" evidence="3">
    <name>ptt13-1</name>
</geneLocation>
<dbReference type="GO" id="GO:0043190">
    <property type="term" value="C:ATP-binding cassette (ABC) transporter complex"/>
    <property type="evidence" value="ECO:0007669"/>
    <property type="project" value="InterPro"/>
</dbReference>
<protein>
    <recommendedName>
        <fullName evidence="1">ABC-type glycine betaine transport system substrate-binding domain-containing protein</fullName>
    </recommendedName>
</protein>
<dbReference type="Gene3D" id="3.40.190.10">
    <property type="entry name" value="Periplasmic binding protein-like II"/>
    <property type="match status" value="1"/>
</dbReference>
<keyword evidence="2" id="KW-0614">Plasmid</keyword>
<reference evidence="2 3" key="1">
    <citation type="submission" date="2017-10" db="EMBL/GenBank/DDBJ databases">
        <title>Complete genome sequence of Paracoccus yeei TT13 isolated from human skin.</title>
        <authorList>
            <person name="Lee K."/>
            <person name="Lim J.Y."/>
            <person name="Hwang I."/>
        </authorList>
    </citation>
    <scope>NUCLEOTIDE SEQUENCE [LARGE SCALE GENOMIC DNA]</scope>
    <source>
        <strain evidence="2 3">TT13</strain>
        <plasmid evidence="3">Plasmid ptt13-1</plasmid>
    </source>
</reference>
<dbReference type="SUPFAM" id="SSF53850">
    <property type="entry name" value="Periplasmic binding protein-like II"/>
    <property type="match status" value="1"/>
</dbReference>
<feature type="domain" description="ABC-type glycine betaine transport system substrate-binding" evidence="1">
    <location>
        <begin position="13"/>
        <end position="65"/>
    </location>
</feature>
<evidence type="ECO:0000313" key="2">
    <source>
        <dbReference type="EMBL" id="ATQ57891.1"/>
    </source>
</evidence>
<dbReference type="RefSeq" id="WP_099650294.1">
    <property type="nucleotide sequence ID" value="NZ_CAJGAB010000020.1"/>
</dbReference>
<dbReference type="AlphaFoldDB" id="A0A2D2C5W2"/>
<dbReference type="EMBL" id="CP024423">
    <property type="protein sequence ID" value="ATQ57891.1"/>
    <property type="molecule type" value="Genomic_DNA"/>
</dbReference>
<sequence>MLFTVAVGADAERIKLGSKAFIENILVAEITKQYLEAKGLEADLRSGLGSTVIRETIVSRQIDLY</sequence>
<dbReference type="Pfam" id="PF04069">
    <property type="entry name" value="OpuAC"/>
    <property type="match status" value="1"/>
</dbReference>
<evidence type="ECO:0000259" key="1">
    <source>
        <dbReference type="Pfam" id="PF04069"/>
    </source>
</evidence>